<accession>A0A1G7XWM5</accession>
<proteinExistence type="predicted"/>
<name>A0A1G7XWM5_9ACTN</name>
<dbReference type="EMBL" id="FNCN01000009">
    <property type="protein sequence ID" value="SDG88551.1"/>
    <property type="molecule type" value="Genomic_DNA"/>
</dbReference>
<keyword evidence="2" id="KW-1185">Reference proteome</keyword>
<protein>
    <submittedName>
        <fullName evidence="1">Uncharacterized protein</fullName>
    </submittedName>
</protein>
<evidence type="ECO:0000313" key="2">
    <source>
        <dbReference type="Proteomes" id="UP000198923"/>
    </source>
</evidence>
<sequence>MAKPDFPAGASRLVGSVVLGECLLKLQCNPFTHNADSVNGVDRCFDVGIEHVSSNLFDHFSGLHFRLRKD</sequence>
<dbReference type="Proteomes" id="UP000198923">
    <property type="component" value="Unassembled WGS sequence"/>
</dbReference>
<gene>
    <name evidence="1" type="ORF">SAMN05421505_10910</name>
</gene>
<organism evidence="1 2">
    <name type="scientific">Sinosporangium album</name>
    <dbReference type="NCBI Taxonomy" id="504805"/>
    <lineage>
        <taxon>Bacteria</taxon>
        <taxon>Bacillati</taxon>
        <taxon>Actinomycetota</taxon>
        <taxon>Actinomycetes</taxon>
        <taxon>Streptosporangiales</taxon>
        <taxon>Streptosporangiaceae</taxon>
        <taxon>Sinosporangium</taxon>
    </lineage>
</organism>
<evidence type="ECO:0000313" key="1">
    <source>
        <dbReference type="EMBL" id="SDG88551.1"/>
    </source>
</evidence>
<reference evidence="1 2" key="1">
    <citation type="submission" date="2016-10" db="EMBL/GenBank/DDBJ databases">
        <authorList>
            <person name="de Groot N.N."/>
        </authorList>
    </citation>
    <scope>NUCLEOTIDE SEQUENCE [LARGE SCALE GENOMIC DNA]</scope>
    <source>
        <strain evidence="1 2">CPCC 201354</strain>
    </source>
</reference>
<dbReference type="AlphaFoldDB" id="A0A1G7XWM5"/>